<dbReference type="EMBL" id="KJ489399">
    <property type="protein sequence ID" value="AHZ10102.1"/>
    <property type="molecule type" value="Genomic_DNA"/>
</dbReference>
<dbReference type="KEGG" id="vg:19526084"/>
<evidence type="ECO:0000259" key="2">
    <source>
        <dbReference type="Pfam" id="PF24040"/>
    </source>
</evidence>
<dbReference type="RefSeq" id="YP_009036533.1">
    <property type="nucleotide sequence ID" value="NC_024213.1"/>
</dbReference>
<dbReference type="GeneID" id="19526084"/>
<dbReference type="Pfam" id="PF24040">
    <property type="entry name" value="DUF7349"/>
    <property type="match status" value="1"/>
</dbReference>
<protein>
    <recommendedName>
        <fullName evidence="2">DUF7349 domain-containing protein</fullName>
    </recommendedName>
</protein>
<feature type="domain" description="DUF7349" evidence="2">
    <location>
        <begin position="11"/>
        <end position="53"/>
    </location>
</feature>
<evidence type="ECO:0000256" key="1">
    <source>
        <dbReference type="SAM" id="MobiDB-lite"/>
    </source>
</evidence>
<feature type="compositionally biased region" description="Basic and acidic residues" evidence="1">
    <location>
        <begin position="45"/>
        <end position="55"/>
    </location>
</feature>
<proteinExistence type="predicted"/>
<name>A0A024B127_9CAUD</name>
<keyword evidence="4" id="KW-1185">Reference proteome</keyword>
<sequence length="74" mass="8179">MLKSIFYGDYTTATIFGDVYFDKDGIAQGLTLEQERALSAVADYKFTEPEPEKPKAPAKPKTPPKAKAAPKEEK</sequence>
<organism evidence="3 4">
    <name type="scientific">Bacillus phage Hakuna</name>
    <dbReference type="NCBI Taxonomy" id="1486659"/>
    <lineage>
        <taxon>Viruses</taxon>
        <taxon>Duplodnaviria</taxon>
        <taxon>Heunggongvirae</taxon>
        <taxon>Uroviricota</taxon>
        <taxon>Caudoviricetes</taxon>
        <taxon>Herelleviridae</taxon>
        <taxon>Bastillevirinae</taxon>
        <taxon>Wphvirus</taxon>
        <taxon>Wphvirus hakuna</taxon>
    </lineage>
</organism>
<dbReference type="Proteomes" id="UP000026900">
    <property type="component" value="Segment"/>
</dbReference>
<feature type="region of interest" description="Disordered" evidence="1">
    <location>
        <begin position="45"/>
        <end position="74"/>
    </location>
</feature>
<reference evidence="4" key="1">
    <citation type="submission" date="2014-09" db="EMBL/GenBank/DDBJ databases">
        <authorList>
            <person name="Sauder A.B."/>
            <person name="McKenzie Q.R."/>
            <person name="Temple L.M."/>
            <person name="Alexis B.K."/>
            <person name="Al-Atrache Z."/>
            <person name="Lewis L.O."/>
            <person name="Loesser-Casey K.E."/>
            <person name="Mitchell K.J."/>
        </authorList>
    </citation>
    <scope>NUCLEOTIDE SEQUENCE [LARGE SCALE GENOMIC DNA]</scope>
</reference>
<accession>A0A024B127</accession>
<evidence type="ECO:0000313" key="3">
    <source>
        <dbReference type="EMBL" id="AHZ10102.1"/>
    </source>
</evidence>
<dbReference type="InterPro" id="IPR055773">
    <property type="entry name" value="DUF7349"/>
</dbReference>
<evidence type="ECO:0000313" key="4">
    <source>
        <dbReference type="Proteomes" id="UP000026900"/>
    </source>
</evidence>